<reference evidence="4" key="1">
    <citation type="submission" date="2017-02" db="UniProtKB">
        <authorList>
            <consortium name="WormBaseParasite"/>
        </authorList>
    </citation>
    <scope>IDENTIFICATION</scope>
</reference>
<feature type="transmembrane region" description="Helical" evidence="1">
    <location>
        <begin position="133"/>
        <end position="149"/>
    </location>
</feature>
<evidence type="ECO:0000313" key="3">
    <source>
        <dbReference type="Proteomes" id="UP000276776"/>
    </source>
</evidence>
<feature type="transmembrane region" description="Helical" evidence="1">
    <location>
        <begin position="170"/>
        <end position="201"/>
    </location>
</feature>
<dbReference type="PANTHER" id="PTHR33444">
    <property type="entry name" value="SI:DKEY-19B23.12-RELATED"/>
    <property type="match status" value="1"/>
</dbReference>
<dbReference type="InterPro" id="IPR040350">
    <property type="entry name" value="TMEM272"/>
</dbReference>
<dbReference type="OrthoDB" id="6157510at2759"/>
<feature type="transmembrane region" description="Helical" evidence="1">
    <location>
        <begin position="72"/>
        <end position="95"/>
    </location>
</feature>
<keyword evidence="1" id="KW-0812">Transmembrane</keyword>
<feature type="transmembrane region" description="Helical" evidence="1">
    <location>
        <begin position="107"/>
        <end position="127"/>
    </location>
</feature>
<evidence type="ECO:0000256" key="1">
    <source>
        <dbReference type="SAM" id="Phobius"/>
    </source>
</evidence>
<name>A0A0N5CMD5_THECL</name>
<dbReference type="WBParaSite" id="TCLT_0000131201-mRNA-1">
    <property type="protein sequence ID" value="TCLT_0000131201-mRNA-1"/>
    <property type="gene ID" value="TCLT_0000131201"/>
</dbReference>
<gene>
    <name evidence="2" type="ORF">TCLT_LOCUS1313</name>
</gene>
<dbReference type="Proteomes" id="UP000276776">
    <property type="component" value="Unassembled WGS sequence"/>
</dbReference>
<evidence type="ECO:0000313" key="2">
    <source>
        <dbReference type="EMBL" id="VDM96682.1"/>
    </source>
</evidence>
<proteinExistence type="predicted"/>
<keyword evidence="3" id="KW-1185">Reference proteome</keyword>
<organism evidence="4">
    <name type="scientific">Thelazia callipaeda</name>
    <name type="common">Oriental eyeworm</name>
    <name type="synonym">Parasitic nematode</name>
    <dbReference type="NCBI Taxonomy" id="103827"/>
    <lineage>
        <taxon>Eukaryota</taxon>
        <taxon>Metazoa</taxon>
        <taxon>Ecdysozoa</taxon>
        <taxon>Nematoda</taxon>
        <taxon>Chromadorea</taxon>
        <taxon>Rhabditida</taxon>
        <taxon>Spirurina</taxon>
        <taxon>Spiruromorpha</taxon>
        <taxon>Thelazioidea</taxon>
        <taxon>Thelaziidae</taxon>
        <taxon>Thelazia</taxon>
    </lineage>
</organism>
<protein>
    <submittedName>
        <fullName evidence="4">Transmembrane protein</fullName>
    </submittedName>
</protein>
<dbReference type="EMBL" id="UYYF01000157">
    <property type="protein sequence ID" value="VDM96682.1"/>
    <property type="molecule type" value="Genomic_DNA"/>
</dbReference>
<sequence length="202" mass="23131">MDLSLSTDVLPTLQINEVKLGYLNRSELECSLKYTYQAWPQNLKLAFNWGYTETSSSSLHTAILDDNAQFNVLGLTLCLSLIYFFLWIALIVVGTANIRDCPLDNRLPIWMIVYGSIGLMVGIMYSYTRFPGFWYFIFVTALVGAAIIYPNYNKVQHVNSLDPFYCPQSVYFLSFITVTIDLIFFCMSILCICFIICYTILV</sequence>
<keyword evidence="1" id="KW-0472">Membrane</keyword>
<dbReference type="AlphaFoldDB" id="A0A0N5CMD5"/>
<keyword evidence="1" id="KW-1133">Transmembrane helix</keyword>
<dbReference type="PANTHER" id="PTHR33444:SF2">
    <property type="entry name" value="MARVEL DOMAIN-CONTAINING PROTEIN"/>
    <property type="match status" value="1"/>
</dbReference>
<accession>A0A0N5CMD5</accession>
<reference evidence="2 3" key="2">
    <citation type="submission" date="2018-11" db="EMBL/GenBank/DDBJ databases">
        <authorList>
            <consortium name="Pathogen Informatics"/>
        </authorList>
    </citation>
    <scope>NUCLEOTIDE SEQUENCE [LARGE SCALE GENOMIC DNA]</scope>
</reference>
<dbReference type="OMA" id="QLIMITI"/>
<evidence type="ECO:0000313" key="4">
    <source>
        <dbReference type="WBParaSite" id="TCLT_0000131201-mRNA-1"/>
    </source>
</evidence>